<evidence type="ECO:0000256" key="1">
    <source>
        <dbReference type="SAM" id="MobiDB-lite"/>
    </source>
</evidence>
<keyword evidence="3" id="KW-1185">Reference proteome</keyword>
<dbReference type="Proteomes" id="UP001052655">
    <property type="component" value="Unassembled WGS sequence"/>
</dbReference>
<evidence type="ECO:0000313" key="3">
    <source>
        <dbReference type="Proteomes" id="UP001052655"/>
    </source>
</evidence>
<gene>
    <name evidence="2" type="ORF">Sdagh_50650</name>
</gene>
<sequence length="70" mass="7633">MDDDHVVHAQPQLRGGRPGRLDRATQFRRLHVVLLIVGYAHTSGNGDGTPTVVGDIIRHPNPGGIRFRSA</sequence>
<organism evidence="2 3">
    <name type="scientific">Streptomyces daghestanicus</name>
    <dbReference type="NCBI Taxonomy" id="66885"/>
    <lineage>
        <taxon>Bacteria</taxon>
        <taxon>Bacillati</taxon>
        <taxon>Actinomycetota</taxon>
        <taxon>Actinomycetes</taxon>
        <taxon>Kitasatosporales</taxon>
        <taxon>Streptomycetaceae</taxon>
        <taxon>Streptomyces</taxon>
    </lineage>
</organism>
<reference evidence="2" key="1">
    <citation type="submission" date="2024-05" db="EMBL/GenBank/DDBJ databases">
        <title>Whole genome shotgun sequence of Streptomyces daghestanicus NBRC 12762.</title>
        <authorList>
            <person name="Komaki H."/>
            <person name="Tamura T."/>
        </authorList>
    </citation>
    <scope>NUCLEOTIDE SEQUENCE</scope>
    <source>
        <strain evidence="2">NBRC 12762</strain>
    </source>
</reference>
<evidence type="ECO:0000313" key="2">
    <source>
        <dbReference type="EMBL" id="GHI33335.1"/>
    </source>
</evidence>
<feature type="region of interest" description="Disordered" evidence="1">
    <location>
        <begin position="1"/>
        <end position="21"/>
    </location>
</feature>
<dbReference type="EMBL" id="BNDX01000013">
    <property type="protein sequence ID" value="GHI33335.1"/>
    <property type="molecule type" value="Genomic_DNA"/>
</dbReference>
<evidence type="ECO:0008006" key="4">
    <source>
        <dbReference type="Google" id="ProtNLM"/>
    </source>
</evidence>
<accession>A0ABQ3Q7W2</accession>
<protein>
    <recommendedName>
        <fullName evidence="4">Transposase</fullName>
    </recommendedName>
</protein>
<proteinExistence type="predicted"/>
<comment type="caution">
    <text evidence="2">The sequence shown here is derived from an EMBL/GenBank/DDBJ whole genome shotgun (WGS) entry which is preliminary data.</text>
</comment>
<name>A0ABQ3Q7W2_9ACTN</name>